<dbReference type="Proteomes" id="UP000008974">
    <property type="component" value="Unassembled WGS sequence"/>
</dbReference>
<accession>E1F2C2</accession>
<feature type="region of interest" description="Disordered" evidence="2">
    <location>
        <begin position="39"/>
        <end position="73"/>
    </location>
</feature>
<feature type="coiled-coil region" evidence="1">
    <location>
        <begin position="122"/>
        <end position="216"/>
    </location>
</feature>
<sequence length="605" mass="68740">MNSDHFVYGLLSPNTSQKYANIENYEGFNQNRQIATQRGAGGLANCPSESIGGRRPGVRQHTPRNADGTPREKPTRISKLIDLFFADYFVDSYEDSDIDETPKLKKQIEEYKAREAKYIQEIDTLTIHNNDLTTQLEEFNDNDNSTVVTLEQRIDSLTSENAKMREEMDLLKEELVVLKKSSKSTLYAIEDYEQQLKQQRAKNNSLIEDLASAQAEASMLSGKITDLSASLAYSEQQCANMARKLAQERESAASELCAARTDSAKLRIEYERVLTELQETHAAHRERIRLLEDDRGRLRNELRESKIDLQSSIKEANDFKRKSIALSMPIPTREVTMALTNKDEEIHRLNLTISSLEERHRTTIKEVEAAHELLSADMVAKDKALSESKAEIAGLSEQLDAMIKLKLELQSRICFLERVVKDKDEAIESIQDRASAAQTAVAFSNGQHSIDVSELRTQIKEKNCEITRLQDEMRNMLQSKNAEISALKLNVTTLTERVREYRDRLMESGSPSSSRVNDLKLLQVLGKESSSTHDSTESEICALEKELSIKNILIKKKDEDIDFFRSQLVLREAEIERLLSSQTSTCSKQPRTPLKTVLKKSRSKN</sequence>
<evidence type="ECO:0000256" key="1">
    <source>
        <dbReference type="SAM" id="Coils"/>
    </source>
</evidence>
<dbReference type="OrthoDB" id="10253834at2759"/>
<keyword evidence="1" id="KW-0175">Coiled coil</keyword>
<evidence type="ECO:0000256" key="2">
    <source>
        <dbReference type="SAM" id="MobiDB-lite"/>
    </source>
</evidence>
<reference evidence="3 4" key="1">
    <citation type="journal article" date="2010" name="BMC Genomics">
        <title>Genome analysis and comparative genomics of a Giardia intestinalis assemblage E isolate.</title>
        <authorList>
            <person name="Jerlstrom-Hultqvist J."/>
            <person name="Franzen O."/>
            <person name="Ankarklev J."/>
            <person name="Xu F."/>
            <person name="Nohynkova E."/>
            <person name="Andersson J.O."/>
            <person name="Svard S.G."/>
            <person name="Andersson B."/>
        </authorList>
    </citation>
    <scope>NUCLEOTIDE SEQUENCE [LARGE SCALE GENOMIC DNA]</scope>
    <source>
        <strain evidence="3 4">P15</strain>
    </source>
</reference>
<protein>
    <submittedName>
        <fullName evidence="3">Intracellular protein transport protein USO1</fullName>
    </submittedName>
</protein>
<feature type="compositionally biased region" description="Polar residues" evidence="2">
    <location>
        <begin position="581"/>
        <end position="590"/>
    </location>
</feature>
<feature type="coiled-coil region" evidence="1">
    <location>
        <begin position="452"/>
        <end position="504"/>
    </location>
</feature>
<name>E1F2C2_GIAIA</name>
<evidence type="ECO:0000313" key="4">
    <source>
        <dbReference type="Proteomes" id="UP000008974"/>
    </source>
</evidence>
<dbReference type="EMBL" id="ACVC01000133">
    <property type="protein sequence ID" value="EFO63382.1"/>
    <property type="molecule type" value="Genomic_DNA"/>
</dbReference>
<comment type="caution">
    <text evidence="3">The sequence shown here is derived from an EMBL/GenBank/DDBJ whole genome shotgun (WGS) entry which is preliminary data.</text>
</comment>
<dbReference type="VEuPathDB" id="GiardiaDB:GLP15_1851"/>
<feature type="region of interest" description="Disordered" evidence="2">
    <location>
        <begin position="581"/>
        <end position="605"/>
    </location>
</feature>
<proteinExistence type="predicted"/>
<organism evidence="3 4">
    <name type="scientific">Giardia intestinalis (strain P15)</name>
    <name type="common">Giardia lamblia</name>
    <dbReference type="NCBI Taxonomy" id="658858"/>
    <lineage>
        <taxon>Eukaryota</taxon>
        <taxon>Metamonada</taxon>
        <taxon>Diplomonadida</taxon>
        <taxon>Hexamitidae</taxon>
        <taxon>Giardiinae</taxon>
        <taxon>Giardia</taxon>
    </lineage>
</organism>
<feature type="coiled-coil region" evidence="1">
    <location>
        <begin position="267"/>
        <end position="308"/>
    </location>
</feature>
<dbReference type="AlphaFoldDB" id="E1F2C2"/>
<gene>
    <name evidence="3" type="ORF">GLP15_1851</name>
</gene>
<evidence type="ECO:0000313" key="3">
    <source>
        <dbReference type="EMBL" id="EFO63382.1"/>
    </source>
</evidence>